<dbReference type="AlphaFoldDB" id="A0AAV0WN16"/>
<gene>
    <name evidence="2" type="ORF">MEUPH1_LOCUS12673</name>
</gene>
<dbReference type="Proteomes" id="UP001160148">
    <property type="component" value="Unassembled WGS sequence"/>
</dbReference>
<name>A0AAV0WN16_9HEMI</name>
<organism evidence="2 3">
    <name type="scientific">Macrosiphum euphorbiae</name>
    <name type="common">potato aphid</name>
    <dbReference type="NCBI Taxonomy" id="13131"/>
    <lineage>
        <taxon>Eukaryota</taxon>
        <taxon>Metazoa</taxon>
        <taxon>Ecdysozoa</taxon>
        <taxon>Arthropoda</taxon>
        <taxon>Hexapoda</taxon>
        <taxon>Insecta</taxon>
        <taxon>Pterygota</taxon>
        <taxon>Neoptera</taxon>
        <taxon>Paraneoptera</taxon>
        <taxon>Hemiptera</taxon>
        <taxon>Sternorrhyncha</taxon>
        <taxon>Aphidomorpha</taxon>
        <taxon>Aphidoidea</taxon>
        <taxon>Aphididae</taxon>
        <taxon>Macrosiphini</taxon>
        <taxon>Macrosiphum</taxon>
    </lineage>
</organism>
<evidence type="ECO:0000313" key="3">
    <source>
        <dbReference type="Proteomes" id="UP001160148"/>
    </source>
</evidence>
<accession>A0AAV0WN16</accession>
<sequence>MEIDNNVLIDLSTNSVDKHMKTNIENISEQASKNPPPTQIPSQTPKRPASSTSSTSPLLIHQTLITKLAALHLKSTRKFNNLRSNSVRQTTRFRESSPTTIKKTKKIKFIRTDYIKTGSNT</sequence>
<dbReference type="EMBL" id="CARXXK010000002">
    <property type="protein sequence ID" value="CAI6356997.1"/>
    <property type="molecule type" value="Genomic_DNA"/>
</dbReference>
<comment type="caution">
    <text evidence="2">The sequence shown here is derived from an EMBL/GenBank/DDBJ whole genome shotgun (WGS) entry which is preliminary data.</text>
</comment>
<evidence type="ECO:0000256" key="1">
    <source>
        <dbReference type="SAM" id="MobiDB-lite"/>
    </source>
</evidence>
<protein>
    <submittedName>
        <fullName evidence="2">Uncharacterized protein</fullName>
    </submittedName>
</protein>
<feature type="region of interest" description="Disordered" evidence="1">
    <location>
        <begin position="20"/>
        <end position="57"/>
    </location>
</feature>
<proteinExistence type="predicted"/>
<evidence type="ECO:0000313" key="2">
    <source>
        <dbReference type="EMBL" id="CAI6356997.1"/>
    </source>
</evidence>
<reference evidence="2 3" key="1">
    <citation type="submission" date="2023-01" db="EMBL/GenBank/DDBJ databases">
        <authorList>
            <person name="Whitehead M."/>
        </authorList>
    </citation>
    <scope>NUCLEOTIDE SEQUENCE [LARGE SCALE GENOMIC DNA]</scope>
</reference>
<keyword evidence="3" id="KW-1185">Reference proteome</keyword>
<feature type="compositionally biased region" description="Polar residues" evidence="1">
    <location>
        <begin position="23"/>
        <end position="33"/>
    </location>
</feature>